<accession>A0A0E9V9A5</accession>
<reference evidence="2" key="1">
    <citation type="submission" date="2014-11" db="EMBL/GenBank/DDBJ databases">
        <authorList>
            <person name="Amaro Gonzalez C."/>
        </authorList>
    </citation>
    <scope>NUCLEOTIDE SEQUENCE</scope>
</reference>
<proteinExistence type="predicted"/>
<organism evidence="2">
    <name type="scientific">Anguilla anguilla</name>
    <name type="common">European freshwater eel</name>
    <name type="synonym">Muraena anguilla</name>
    <dbReference type="NCBI Taxonomy" id="7936"/>
    <lineage>
        <taxon>Eukaryota</taxon>
        <taxon>Metazoa</taxon>
        <taxon>Chordata</taxon>
        <taxon>Craniata</taxon>
        <taxon>Vertebrata</taxon>
        <taxon>Euteleostomi</taxon>
        <taxon>Actinopterygii</taxon>
        <taxon>Neopterygii</taxon>
        <taxon>Teleostei</taxon>
        <taxon>Anguilliformes</taxon>
        <taxon>Anguillidae</taxon>
        <taxon>Anguilla</taxon>
    </lineage>
</organism>
<evidence type="ECO:0000256" key="1">
    <source>
        <dbReference type="SAM" id="MobiDB-lite"/>
    </source>
</evidence>
<feature type="region of interest" description="Disordered" evidence="1">
    <location>
        <begin position="1"/>
        <end position="28"/>
    </location>
</feature>
<feature type="compositionally biased region" description="Polar residues" evidence="1">
    <location>
        <begin position="1"/>
        <end position="18"/>
    </location>
</feature>
<name>A0A0E9V9A5_ANGAN</name>
<sequence>MSTSQTLSQLVNITNSLDSGDPDMNPLE</sequence>
<protein>
    <submittedName>
        <fullName evidence="2">Uncharacterized protein</fullName>
    </submittedName>
</protein>
<dbReference type="EMBL" id="GBXM01034537">
    <property type="protein sequence ID" value="JAH74040.1"/>
    <property type="molecule type" value="Transcribed_RNA"/>
</dbReference>
<dbReference type="AlphaFoldDB" id="A0A0E9V9A5"/>
<evidence type="ECO:0000313" key="2">
    <source>
        <dbReference type="EMBL" id="JAH74040.1"/>
    </source>
</evidence>
<reference evidence="2" key="2">
    <citation type="journal article" date="2015" name="Fish Shellfish Immunol.">
        <title>Early steps in the European eel (Anguilla anguilla)-Vibrio vulnificus interaction in the gills: Role of the RtxA13 toxin.</title>
        <authorList>
            <person name="Callol A."/>
            <person name="Pajuelo D."/>
            <person name="Ebbesson L."/>
            <person name="Teles M."/>
            <person name="MacKenzie S."/>
            <person name="Amaro C."/>
        </authorList>
    </citation>
    <scope>NUCLEOTIDE SEQUENCE</scope>
</reference>